<sequence length="129" mass="14568">MPKPSDTAMGMRYWAWMLSSKMSGVSPAKVGQGAITLTGNSRARRTLIESAWSYRFRARKTMHLKRKTVNASEEAKVIAWTAQKRLCGRYYALTRAGKNTKLACVAIARELVGFVWDIVRQEMPKLTVN</sequence>
<gene>
    <name evidence="1" type="ORF">BECKTC1821F_GA0114240_10281</name>
</gene>
<reference evidence="1" key="1">
    <citation type="submission" date="2019-02" db="EMBL/GenBank/DDBJ databases">
        <authorList>
            <person name="Gruber-Vodicka R. H."/>
            <person name="Seah K. B. B."/>
        </authorList>
    </citation>
    <scope>NUCLEOTIDE SEQUENCE</scope>
    <source>
        <strain evidence="1">BECK_BZ126</strain>
    </source>
</reference>
<protein>
    <recommendedName>
        <fullName evidence="2">Transposase IS116/IS110/IS902 family protein</fullName>
    </recommendedName>
</protein>
<evidence type="ECO:0000313" key="1">
    <source>
        <dbReference type="EMBL" id="VFK58939.1"/>
    </source>
</evidence>
<dbReference type="AlphaFoldDB" id="A0A450ZYS1"/>
<organism evidence="1">
    <name type="scientific">Candidatus Kentrum sp. TC</name>
    <dbReference type="NCBI Taxonomy" id="2126339"/>
    <lineage>
        <taxon>Bacteria</taxon>
        <taxon>Pseudomonadati</taxon>
        <taxon>Pseudomonadota</taxon>
        <taxon>Gammaproteobacteria</taxon>
        <taxon>Candidatus Kentrum</taxon>
    </lineage>
</organism>
<evidence type="ECO:0008006" key="2">
    <source>
        <dbReference type="Google" id="ProtNLM"/>
    </source>
</evidence>
<name>A0A450ZYS1_9GAMM</name>
<accession>A0A450ZYS1</accession>
<dbReference type="EMBL" id="CAADFW010000028">
    <property type="protein sequence ID" value="VFK58939.1"/>
    <property type="molecule type" value="Genomic_DNA"/>
</dbReference>
<proteinExistence type="predicted"/>